<gene>
    <name evidence="2" type="ORF">L195_g019452</name>
    <name evidence="1" type="ORF">L195_g033453</name>
</gene>
<protein>
    <submittedName>
        <fullName evidence="1">Uncharacterized protein</fullName>
    </submittedName>
</protein>
<reference evidence="1 3" key="1">
    <citation type="journal article" date="2014" name="Am. J. Bot.">
        <title>Genome assembly and annotation for red clover (Trifolium pratense; Fabaceae).</title>
        <authorList>
            <person name="Istvanek J."/>
            <person name="Jaros M."/>
            <person name="Krenek A."/>
            <person name="Repkova J."/>
        </authorList>
    </citation>
    <scope>NUCLEOTIDE SEQUENCE [LARGE SCALE GENOMIC DNA]</scope>
    <source>
        <strain evidence="3">cv. Tatra</strain>
        <tissue evidence="1">Young leaves</tissue>
    </source>
</reference>
<accession>A0A2K3LG20</accession>
<evidence type="ECO:0000313" key="1">
    <source>
        <dbReference type="EMBL" id="PNX77485.1"/>
    </source>
</evidence>
<evidence type="ECO:0000313" key="2">
    <source>
        <dbReference type="EMBL" id="PNX96250.1"/>
    </source>
</evidence>
<dbReference type="EMBL" id="ASHM01032436">
    <property type="protein sequence ID" value="PNX77485.1"/>
    <property type="molecule type" value="Genomic_DNA"/>
</dbReference>
<evidence type="ECO:0000313" key="3">
    <source>
        <dbReference type="Proteomes" id="UP000236291"/>
    </source>
</evidence>
<proteinExistence type="predicted"/>
<comment type="caution">
    <text evidence="1">The sequence shown here is derived from an EMBL/GenBank/DDBJ whole genome shotgun (WGS) entry which is preliminary data.</text>
</comment>
<reference evidence="1 3" key="2">
    <citation type="journal article" date="2017" name="Front. Plant Sci.">
        <title>Gene Classification and Mining of Molecular Markers Useful in Red Clover (Trifolium pratense) Breeding.</title>
        <authorList>
            <person name="Istvanek J."/>
            <person name="Dluhosova J."/>
            <person name="Dluhos P."/>
            <person name="Patkova L."/>
            <person name="Nedelnik J."/>
            <person name="Repkova J."/>
        </authorList>
    </citation>
    <scope>NUCLEOTIDE SEQUENCE [LARGE SCALE GENOMIC DNA]</scope>
    <source>
        <strain evidence="3">cv. Tatra</strain>
        <tissue evidence="1">Young leaves</tissue>
    </source>
</reference>
<feature type="non-terminal residue" evidence="1">
    <location>
        <position position="1"/>
    </location>
</feature>
<dbReference type="AlphaFoldDB" id="A0A2K3LG20"/>
<dbReference type="EMBL" id="ASHM01014314">
    <property type="protein sequence ID" value="PNX96250.1"/>
    <property type="molecule type" value="Genomic_DNA"/>
</dbReference>
<sequence>RLDREWTGNRLEVLDGEEKEGKLRISIESRDSIQFEDDNDSFSFPVLDRDWIGSPVRMPKPECQQHLKKHKTRCIRFRL</sequence>
<dbReference type="Proteomes" id="UP000236291">
    <property type="component" value="Unassembled WGS sequence"/>
</dbReference>
<name>A0A2K3LG20_TRIPR</name>
<organism evidence="1 3">
    <name type="scientific">Trifolium pratense</name>
    <name type="common">Red clover</name>
    <dbReference type="NCBI Taxonomy" id="57577"/>
    <lineage>
        <taxon>Eukaryota</taxon>
        <taxon>Viridiplantae</taxon>
        <taxon>Streptophyta</taxon>
        <taxon>Embryophyta</taxon>
        <taxon>Tracheophyta</taxon>
        <taxon>Spermatophyta</taxon>
        <taxon>Magnoliopsida</taxon>
        <taxon>eudicotyledons</taxon>
        <taxon>Gunneridae</taxon>
        <taxon>Pentapetalae</taxon>
        <taxon>rosids</taxon>
        <taxon>fabids</taxon>
        <taxon>Fabales</taxon>
        <taxon>Fabaceae</taxon>
        <taxon>Papilionoideae</taxon>
        <taxon>50 kb inversion clade</taxon>
        <taxon>NPAAA clade</taxon>
        <taxon>Hologalegina</taxon>
        <taxon>IRL clade</taxon>
        <taxon>Trifolieae</taxon>
        <taxon>Trifolium</taxon>
    </lineage>
</organism>